<evidence type="ECO:0000256" key="1">
    <source>
        <dbReference type="SAM" id="MobiDB-lite"/>
    </source>
</evidence>
<accession>A0A9X1XEF6</accession>
<name>A0A9X1XEF6_9BACL</name>
<protein>
    <submittedName>
        <fullName evidence="2">ATPase</fullName>
    </submittedName>
</protein>
<evidence type="ECO:0000313" key="3">
    <source>
        <dbReference type="Proteomes" id="UP001139011"/>
    </source>
</evidence>
<reference evidence="2" key="1">
    <citation type="submission" date="2021-09" db="EMBL/GenBank/DDBJ databases">
        <title>Genome analysis of Fictibacillus sp. KIGAM418 isolated from marine sediment.</title>
        <authorList>
            <person name="Seo M.-J."/>
            <person name="Cho E.-S."/>
            <person name="Hwang C.Y."/>
        </authorList>
    </citation>
    <scope>NUCLEOTIDE SEQUENCE</scope>
    <source>
        <strain evidence="2">KIGAM418</strain>
    </source>
</reference>
<gene>
    <name evidence="2" type="ORF">LCY76_22785</name>
</gene>
<dbReference type="RefSeq" id="WP_248254771.1">
    <property type="nucleotide sequence ID" value="NZ_JAIWJX010000003.1"/>
</dbReference>
<dbReference type="InterPro" id="IPR027417">
    <property type="entry name" value="P-loop_NTPase"/>
</dbReference>
<feature type="region of interest" description="Disordered" evidence="1">
    <location>
        <begin position="200"/>
        <end position="219"/>
    </location>
</feature>
<organism evidence="2 3">
    <name type="scientific">Fictibacillus marinisediminis</name>
    <dbReference type="NCBI Taxonomy" id="2878389"/>
    <lineage>
        <taxon>Bacteria</taxon>
        <taxon>Bacillati</taxon>
        <taxon>Bacillota</taxon>
        <taxon>Bacilli</taxon>
        <taxon>Bacillales</taxon>
        <taxon>Fictibacillaceae</taxon>
        <taxon>Fictibacillus</taxon>
    </lineage>
</organism>
<sequence length="219" mass="25352">MAHHFFIQGPLGAGKTLLMSLLAHHWKEKTESRGGKVALFSNYGLLDSFPMTHYTDWYKVAEAQGSIVCWDEAQMAFSNRKWSKFGSTLATEVLMFTRKMQSVQIYCSPSIKNVDSRIRDIVEVLVNVRKIGDKGFSLHFTDYQTGEFMHKQFIPMWKARKVFKLALYDSFNMVQGFPLPSTEKQGTEFFETLEEIHDRARGKVRSFPKKKGSKPHERR</sequence>
<dbReference type="Gene3D" id="3.40.50.300">
    <property type="entry name" value="P-loop containing nucleotide triphosphate hydrolases"/>
    <property type="match status" value="1"/>
</dbReference>
<keyword evidence="3" id="KW-1185">Reference proteome</keyword>
<dbReference type="AlphaFoldDB" id="A0A9X1XEF6"/>
<evidence type="ECO:0000313" key="2">
    <source>
        <dbReference type="EMBL" id="MCK6259402.1"/>
    </source>
</evidence>
<dbReference type="EMBL" id="JAIWJX010000003">
    <property type="protein sequence ID" value="MCK6259402.1"/>
    <property type="molecule type" value="Genomic_DNA"/>
</dbReference>
<feature type="compositionally biased region" description="Basic residues" evidence="1">
    <location>
        <begin position="202"/>
        <end position="219"/>
    </location>
</feature>
<comment type="caution">
    <text evidence="2">The sequence shown here is derived from an EMBL/GenBank/DDBJ whole genome shotgun (WGS) entry which is preliminary data.</text>
</comment>
<proteinExistence type="predicted"/>
<dbReference type="SUPFAM" id="SSF52540">
    <property type="entry name" value="P-loop containing nucleoside triphosphate hydrolases"/>
    <property type="match status" value="1"/>
</dbReference>
<dbReference type="Proteomes" id="UP001139011">
    <property type="component" value="Unassembled WGS sequence"/>
</dbReference>